<reference evidence="2" key="1">
    <citation type="journal article" date="2017" name="Nat. Ecol. Evol.">
        <title>Genome expansion and lineage-specific genetic innovations in the forest pathogenic fungi Armillaria.</title>
        <authorList>
            <person name="Sipos G."/>
            <person name="Prasanna A.N."/>
            <person name="Walter M.C."/>
            <person name="O'Connor E."/>
            <person name="Balint B."/>
            <person name="Krizsan K."/>
            <person name="Kiss B."/>
            <person name="Hess J."/>
            <person name="Varga T."/>
            <person name="Slot J."/>
            <person name="Riley R."/>
            <person name="Boka B."/>
            <person name="Rigling D."/>
            <person name="Barry K."/>
            <person name="Lee J."/>
            <person name="Mihaltcheva S."/>
            <person name="LaButti K."/>
            <person name="Lipzen A."/>
            <person name="Waldron R."/>
            <person name="Moloney N.M."/>
            <person name="Sperisen C."/>
            <person name="Kredics L."/>
            <person name="Vagvoelgyi C."/>
            <person name="Patrignani A."/>
            <person name="Fitzpatrick D."/>
            <person name="Nagy I."/>
            <person name="Doyle S."/>
            <person name="Anderson J.B."/>
            <person name="Grigoriev I.V."/>
            <person name="Gueldener U."/>
            <person name="Muensterkoetter M."/>
            <person name="Nagy L.G."/>
        </authorList>
    </citation>
    <scope>NUCLEOTIDE SEQUENCE [LARGE SCALE GENOMIC DNA]</scope>
    <source>
        <strain evidence="2">C18/9</strain>
    </source>
</reference>
<dbReference type="OMA" id="EADELKW"/>
<keyword evidence="2" id="KW-1185">Reference proteome</keyword>
<proteinExistence type="predicted"/>
<organism evidence="1 2">
    <name type="scientific">Armillaria ostoyae</name>
    <name type="common">Armillaria root rot fungus</name>
    <dbReference type="NCBI Taxonomy" id="47428"/>
    <lineage>
        <taxon>Eukaryota</taxon>
        <taxon>Fungi</taxon>
        <taxon>Dikarya</taxon>
        <taxon>Basidiomycota</taxon>
        <taxon>Agaricomycotina</taxon>
        <taxon>Agaricomycetes</taxon>
        <taxon>Agaricomycetidae</taxon>
        <taxon>Agaricales</taxon>
        <taxon>Marasmiineae</taxon>
        <taxon>Physalacriaceae</taxon>
        <taxon>Armillaria</taxon>
    </lineage>
</organism>
<gene>
    <name evidence="1" type="ORF">ARMOST_15095</name>
</gene>
<evidence type="ECO:0000313" key="1">
    <source>
        <dbReference type="EMBL" id="SJL11689.1"/>
    </source>
</evidence>
<protein>
    <submittedName>
        <fullName evidence="1">Uncharacterized protein</fullName>
    </submittedName>
</protein>
<dbReference type="EMBL" id="FUEG01000015">
    <property type="protein sequence ID" value="SJL11689.1"/>
    <property type="molecule type" value="Genomic_DNA"/>
</dbReference>
<dbReference type="OrthoDB" id="3028948at2759"/>
<dbReference type="Proteomes" id="UP000219338">
    <property type="component" value="Unassembled WGS sequence"/>
</dbReference>
<sequence>MHRLLADQMILELPLAVRAVGIKNSLGPGMMFLRSSFKYIPYGMPDSGDLIENDRDRAIVKEWLMKGAGVEADELKWGSLWVVNRRITTFNGIRPRKVIFERSTRTPAEIMAEMMEAARKRELEIANGVDGN</sequence>
<dbReference type="AlphaFoldDB" id="A0A284RSF1"/>
<name>A0A284RSF1_ARMOS</name>
<accession>A0A284RSF1</accession>
<evidence type="ECO:0000313" key="2">
    <source>
        <dbReference type="Proteomes" id="UP000219338"/>
    </source>
</evidence>